<sequence>MWKRFRILLVIELGFLFLTSALEMTLDLETRFVPSGHTTCGVLRCREEGVYPRINVIAEMEMFRRRSSADQSVKIATVSKRKQTLSRMWSGLKVDGIWAKQKAEITLHLVEEVDCRQAEFTCRVSAVDGLGLHRVSESRVGGSGDKTDEPDVHLLSESDATLTGSSALQLSAIIQQTHSSLEGALRQLQARFDDTSRLSENRLEDKLSKLEDTVARWERNIDTLRAVCPNVSSISQINEKLKNTSERMNSIETNVVALQTNMKEISQSNTQIGMKVESFNSLSENQVKDIYQHSMNISESLRASVLEVLHSSQAVVLSKLDNPADLVPGKLSRCEKDAFAKPSLTAYHVIIPEDQDAPYLCDTATRGGGWIVIQRRSTGNVDFFQDWATYKAGFGALDDDFWLGNEKIYTLTSKQPHEMIVSLKFNGIFQFAHYDYFSLGDEASGYKLNIGKYSGTAGNSMLNHRNMPFSTFDKDHDFHKTSNCAQENHGAWWYRLCHSSNLNGRWGDSGGRGATWSSISRSQSVTFSEMKIRPLPD</sequence>
<dbReference type="PANTHER" id="PTHR19143:SF458">
    <property type="entry name" value="FIBRINOGEN C-TERMINAL DOMAIN-CONTAINING PROTEIN-RELATED"/>
    <property type="match status" value="1"/>
</dbReference>
<keyword evidence="3" id="KW-0732">Signal</keyword>
<dbReference type="CDD" id="cd00087">
    <property type="entry name" value="FReD"/>
    <property type="match status" value="1"/>
</dbReference>
<dbReference type="InterPro" id="IPR036056">
    <property type="entry name" value="Fibrinogen-like_C"/>
</dbReference>
<comment type="caution">
    <text evidence="5">The sequence shown here is derived from an EMBL/GenBank/DDBJ whole genome shotgun (WGS) entry which is preliminary data.</text>
</comment>
<dbReference type="InterPro" id="IPR020837">
    <property type="entry name" value="Fibrinogen_CS"/>
</dbReference>
<keyword evidence="2" id="KW-0175">Coiled coil</keyword>
<dbReference type="PROSITE" id="PS00514">
    <property type="entry name" value="FIBRINOGEN_C_1"/>
    <property type="match status" value="1"/>
</dbReference>
<gene>
    <name evidence="5" type="ORF">RRG08_045566</name>
</gene>
<dbReference type="SUPFAM" id="SSF56496">
    <property type="entry name" value="Fibrinogen C-terminal domain-like"/>
    <property type="match status" value="1"/>
</dbReference>
<dbReference type="GO" id="GO:0005615">
    <property type="term" value="C:extracellular space"/>
    <property type="evidence" value="ECO:0007669"/>
    <property type="project" value="TreeGrafter"/>
</dbReference>
<evidence type="ECO:0000256" key="3">
    <source>
        <dbReference type="SAM" id="SignalP"/>
    </source>
</evidence>
<name>A0AAE1DWV8_9GAST</name>
<evidence type="ECO:0000313" key="5">
    <source>
        <dbReference type="EMBL" id="KAK3785340.1"/>
    </source>
</evidence>
<dbReference type="InterPro" id="IPR050373">
    <property type="entry name" value="Fibrinogen_C-term_domain"/>
</dbReference>
<feature type="signal peptide" evidence="3">
    <location>
        <begin position="1"/>
        <end position="21"/>
    </location>
</feature>
<dbReference type="PANTHER" id="PTHR19143">
    <property type="entry name" value="FIBRINOGEN/TENASCIN/ANGIOPOEITIN"/>
    <property type="match status" value="1"/>
</dbReference>
<keyword evidence="6" id="KW-1185">Reference proteome</keyword>
<evidence type="ECO:0000259" key="4">
    <source>
        <dbReference type="PROSITE" id="PS51406"/>
    </source>
</evidence>
<dbReference type="InterPro" id="IPR002181">
    <property type="entry name" value="Fibrinogen_a/b/g_C_dom"/>
</dbReference>
<feature type="chain" id="PRO_5042129572" description="Fibrinogen C-terminal domain-containing protein" evidence="3">
    <location>
        <begin position="22"/>
        <end position="537"/>
    </location>
</feature>
<dbReference type="Gene3D" id="3.90.215.10">
    <property type="entry name" value="Gamma Fibrinogen, chain A, domain 1"/>
    <property type="match status" value="1"/>
</dbReference>
<reference evidence="5" key="1">
    <citation type="journal article" date="2023" name="G3 (Bethesda)">
        <title>A reference genome for the long-term kleptoplast-retaining sea slug Elysia crispata morphotype clarki.</title>
        <authorList>
            <person name="Eastman K.E."/>
            <person name="Pendleton A.L."/>
            <person name="Shaikh M.A."/>
            <person name="Suttiyut T."/>
            <person name="Ogas R."/>
            <person name="Tomko P."/>
            <person name="Gavelis G."/>
            <person name="Widhalm J.R."/>
            <person name="Wisecaver J.H."/>
        </authorList>
    </citation>
    <scope>NUCLEOTIDE SEQUENCE</scope>
    <source>
        <strain evidence="5">ECLA1</strain>
    </source>
</reference>
<evidence type="ECO:0000313" key="6">
    <source>
        <dbReference type="Proteomes" id="UP001283361"/>
    </source>
</evidence>
<protein>
    <recommendedName>
        <fullName evidence="4">Fibrinogen C-terminal domain-containing protein</fullName>
    </recommendedName>
</protein>
<feature type="coiled-coil region" evidence="2">
    <location>
        <begin position="200"/>
        <end position="261"/>
    </location>
</feature>
<dbReference type="PROSITE" id="PS51406">
    <property type="entry name" value="FIBRINOGEN_C_2"/>
    <property type="match status" value="1"/>
</dbReference>
<proteinExistence type="predicted"/>
<dbReference type="AlphaFoldDB" id="A0AAE1DWV8"/>
<keyword evidence="1" id="KW-1015">Disulfide bond</keyword>
<accession>A0AAE1DWV8</accession>
<dbReference type="Pfam" id="PF00147">
    <property type="entry name" value="Fibrinogen_C"/>
    <property type="match status" value="1"/>
</dbReference>
<evidence type="ECO:0000256" key="1">
    <source>
        <dbReference type="ARBA" id="ARBA00023157"/>
    </source>
</evidence>
<dbReference type="EMBL" id="JAWDGP010002132">
    <property type="protein sequence ID" value="KAK3785340.1"/>
    <property type="molecule type" value="Genomic_DNA"/>
</dbReference>
<evidence type="ECO:0000256" key="2">
    <source>
        <dbReference type="SAM" id="Coils"/>
    </source>
</evidence>
<dbReference type="SMART" id="SM00186">
    <property type="entry name" value="FBG"/>
    <property type="match status" value="1"/>
</dbReference>
<dbReference type="Proteomes" id="UP001283361">
    <property type="component" value="Unassembled WGS sequence"/>
</dbReference>
<organism evidence="5 6">
    <name type="scientific">Elysia crispata</name>
    <name type="common">lettuce slug</name>
    <dbReference type="NCBI Taxonomy" id="231223"/>
    <lineage>
        <taxon>Eukaryota</taxon>
        <taxon>Metazoa</taxon>
        <taxon>Spiralia</taxon>
        <taxon>Lophotrochozoa</taxon>
        <taxon>Mollusca</taxon>
        <taxon>Gastropoda</taxon>
        <taxon>Heterobranchia</taxon>
        <taxon>Euthyneura</taxon>
        <taxon>Panpulmonata</taxon>
        <taxon>Sacoglossa</taxon>
        <taxon>Placobranchoidea</taxon>
        <taxon>Plakobranchidae</taxon>
        <taxon>Elysia</taxon>
    </lineage>
</organism>
<feature type="domain" description="Fibrinogen C-terminal" evidence="4">
    <location>
        <begin position="325"/>
        <end position="536"/>
    </location>
</feature>
<dbReference type="InterPro" id="IPR014716">
    <property type="entry name" value="Fibrinogen_a/b/g_C_1"/>
</dbReference>